<sequence length="249" mass="27598">MTDRSFPVPELPFASPPYEYDAETLPAAWRKHPFSCEDAVLELEHARRTYLSIGGHPRGRNHDGPWFWYKMSRVRVRLEGRIVLTCLASAFASNDLTLEDLLWTIDASPLPLEHVILALTDAEPAGRHAPAPAGTTVVLQHLWMDPAVIHPELLESAVCSLRLKLSHPHENSVLDLLTLQVLDTPDRTPTFLPLLPGGVEVCRRGEAEPAIVLRHRTAPTLAQVMAYAEPDPAPTASAFRDQAELATIH</sequence>
<keyword evidence="2" id="KW-1185">Reference proteome</keyword>
<reference evidence="1 2" key="1">
    <citation type="submission" date="2020-08" db="EMBL/GenBank/DDBJ databases">
        <title>Genomic Encyclopedia of Type Strains, Phase IV (KMG-IV): sequencing the most valuable type-strain genomes for metagenomic binning, comparative biology and taxonomic classification.</title>
        <authorList>
            <person name="Goeker M."/>
        </authorList>
    </citation>
    <scope>NUCLEOTIDE SEQUENCE [LARGE SCALE GENOMIC DNA]</scope>
    <source>
        <strain evidence="1 2">DSM 102850</strain>
    </source>
</reference>
<evidence type="ECO:0000313" key="1">
    <source>
        <dbReference type="EMBL" id="MBB4660202.1"/>
    </source>
</evidence>
<comment type="caution">
    <text evidence="1">The sequence shown here is derived from an EMBL/GenBank/DDBJ whole genome shotgun (WGS) entry which is preliminary data.</text>
</comment>
<organism evidence="1 2">
    <name type="scientific">Parvularcula dongshanensis</name>
    <dbReference type="NCBI Taxonomy" id="1173995"/>
    <lineage>
        <taxon>Bacteria</taxon>
        <taxon>Pseudomonadati</taxon>
        <taxon>Pseudomonadota</taxon>
        <taxon>Alphaproteobacteria</taxon>
        <taxon>Parvularculales</taxon>
        <taxon>Parvularculaceae</taxon>
        <taxon>Parvularcula</taxon>
    </lineage>
</organism>
<dbReference type="Proteomes" id="UP000563524">
    <property type="component" value="Unassembled WGS sequence"/>
</dbReference>
<proteinExistence type="predicted"/>
<evidence type="ECO:0000313" key="2">
    <source>
        <dbReference type="Proteomes" id="UP000563524"/>
    </source>
</evidence>
<dbReference type="AlphaFoldDB" id="A0A840I6U7"/>
<dbReference type="EMBL" id="JACHOB010000007">
    <property type="protein sequence ID" value="MBB4660202.1"/>
    <property type="molecule type" value="Genomic_DNA"/>
</dbReference>
<gene>
    <name evidence="1" type="ORF">GGQ59_002752</name>
</gene>
<dbReference type="RefSeq" id="WP_183819587.1">
    <property type="nucleotide sequence ID" value="NZ_JACHOB010000007.1"/>
</dbReference>
<protein>
    <submittedName>
        <fullName evidence="1">Uncharacterized protein</fullName>
    </submittedName>
</protein>
<accession>A0A840I6U7</accession>
<name>A0A840I6U7_9PROT</name>